<dbReference type="EMBL" id="JAQYXL010000003">
    <property type="protein sequence ID" value="MEN3231900.1"/>
    <property type="molecule type" value="Genomic_DNA"/>
</dbReference>
<evidence type="ECO:0000313" key="3">
    <source>
        <dbReference type="Proteomes" id="UP001404845"/>
    </source>
</evidence>
<keyword evidence="3" id="KW-1185">Reference proteome</keyword>
<dbReference type="RefSeq" id="WP_345972582.1">
    <property type="nucleotide sequence ID" value="NZ_JAQYXL010000003.1"/>
</dbReference>
<evidence type="ECO:0000256" key="1">
    <source>
        <dbReference type="SAM" id="MobiDB-lite"/>
    </source>
</evidence>
<comment type="caution">
    <text evidence="2">The sequence shown here is derived from an EMBL/GenBank/DDBJ whole genome shotgun (WGS) entry which is preliminary data.</text>
</comment>
<feature type="compositionally biased region" description="Pro residues" evidence="1">
    <location>
        <begin position="73"/>
        <end position="82"/>
    </location>
</feature>
<feature type="region of interest" description="Disordered" evidence="1">
    <location>
        <begin position="34"/>
        <end position="82"/>
    </location>
</feature>
<name>A0ABU9ZLJ0_9HYPH</name>
<protein>
    <submittedName>
        <fullName evidence="2">Uncharacterized protein</fullName>
    </submittedName>
</protein>
<dbReference type="Proteomes" id="UP001404845">
    <property type="component" value="Unassembled WGS sequence"/>
</dbReference>
<accession>A0ABU9ZLJ0</accession>
<sequence>MKINTIIAAAGIAILVGLPGYALAGWQDNVPHDFVPQSHHRMRQYKERQYQKPSAAPRTTGSVKYGPHRPAIRQPPQPGRNF</sequence>
<reference evidence="2 3" key="1">
    <citation type="journal article" date="2023" name="PLoS ONE">
        <title>Complete genome assembly of Hawai'i environmental nontuberculous mycobacteria reveals unexpected co-isolation with methylobacteria.</title>
        <authorList>
            <person name="Hendrix J."/>
            <person name="Epperson L.E."/>
            <person name="Tong E.I."/>
            <person name="Chan Y.L."/>
            <person name="Hasan N.A."/>
            <person name="Dawrs S.N."/>
            <person name="Norton G.J."/>
            <person name="Virdi R."/>
            <person name="Crooks J.L."/>
            <person name="Chan E.D."/>
            <person name="Honda J.R."/>
            <person name="Strong M."/>
        </authorList>
    </citation>
    <scope>NUCLEOTIDE SEQUENCE [LARGE SCALE GENOMIC DNA]</scope>
    <source>
        <strain evidence="2 3">NJH_HI01</strain>
    </source>
</reference>
<organism evidence="2 3">
    <name type="scientific">Methylorubrum rhodesianum</name>
    <dbReference type="NCBI Taxonomy" id="29427"/>
    <lineage>
        <taxon>Bacteria</taxon>
        <taxon>Pseudomonadati</taxon>
        <taxon>Pseudomonadota</taxon>
        <taxon>Alphaproteobacteria</taxon>
        <taxon>Hyphomicrobiales</taxon>
        <taxon>Methylobacteriaceae</taxon>
        <taxon>Methylorubrum</taxon>
    </lineage>
</organism>
<gene>
    <name evidence="2" type="ORF">PUR21_30480</name>
</gene>
<evidence type="ECO:0000313" key="2">
    <source>
        <dbReference type="EMBL" id="MEN3231900.1"/>
    </source>
</evidence>
<proteinExistence type="predicted"/>